<keyword evidence="2" id="KW-1185">Reference proteome</keyword>
<reference evidence="1 2" key="1">
    <citation type="submission" date="2019-05" db="EMBL/GenBank/DDBJ databases">
        <title>Another draft genome of Portunus trituberculatus and its Hox gene families provides insights of decapod evolution.</title>
        <authorList>
            <person name="Jeong J.-H."/>
            <person name="Song I."/>
            <person name="Kim S."/>
            <person name="Choi T."/>
            <person name="Kim D."/>
            <person name="Ryu S."/>
            <person name="Kim W."/>
        </authorList>
    </citation>
    <scope>NUCLEOTIDE SEQUENCE [LARGE SCALE GENOMIC DNA]</scope>
    <source>
        <tissue evidence="1">Muscle</tissue>
    </source>
</reference>
<proteinExistence type="predicted"/>
<sequence length="85" mass="9817">MQRSVFLFLIPDMEWSEVQSHESTLSQMLNFSFDGGLANDWNTLTSSKVESFWRCGIDYKARLIERGRTQGLPIEKSAMCPIKKK</sequence>
<accession>A0A5B7G967</accession>
<organism evidence="1 2">
    <name type="scientific">Portunus trituberculatus</name>
    <name type="common">Swimming crab</name>
    <name type="synonym">Neptunus trituberculatus</name>
    <dbReference type="NCBI Taxonomy" id="210409"/>
    <lineage>
        <taxon>Eukaryota</taxon>
        <taxon>Metazoa</taxon>
        <taxon>Ecdysozoa</taxon>
        <taxon>Arthropoda</taxon>
        <taxon>Crustacea</taxon>
        <taxon>Multicrustacea</taxon>
        <taxon>Malacostraca</taxon>
        <taxon>Eumalacostraca</taxon>
        <taxon>Eucarida</taxon>
        <taxon>Decapoda</taxon>
        <taxon>Pleocyemata</taxon>
        <taxon>Brachyura</taxon>
        <taxon>Eubrachyura</taxon>
        <taxon>Portunoidea</taxon>
        <taxon>Portunidae</taxon>
        <taxon>Portuninae</taxon>
        <taxon>Portunus</taxon>
    </lineage>
</organism>
<comment type="caution">
    <text evidence="1">The sequence shown here is derived from an EMBL/GenBank/DDBJ whole genome shotgun (WGS) entry which is preliminary data.</text>
</comment>
<name>A0A5B7G967_PORTR</name>
<dbReference type="EMBL" id="VSRR010011364">
    <property type="protein sequence ID" value="MPC53074.1"/>
    <property type="molecule type" value="Genomic_DNA"/>
</dbReference>
<dbReference type="Proteomes" id="UP000324222">
    <property type="component" value="Unassembled WGS sequence"/>
</dbReference>
<dbReference type="AlphaFoldDB" id="A0A5B7G967"/>
<gene>
    <name evidence="1" type="ORF">E2C01_046958</name>
</gene>
<evidence type="ECO:0000313" key="2">
    <source>
        <dbReference type="Proteomes" id="UP000324222"/>
    </source>
</evidence>
<evidence type="ECO:0000313" key="1">
    <source>
        <dbReference type="EMBL" id="MPC53074.1"/>
    </source>
</evidence>
<protein>
    <submittedName>
        <fullName evidence="1">Uncharacterized protein</fullName>
    </submittedName>
</protein>